<organism evidence="8 9">
    <name type="scientific">Aeoliella mucimassa</name>
    <dbReference type="NCBI Taxonomy" id="2527972"/>
    <lineage>
        <taxon>Bacteria</taxon>
        <taxon>Pseudomonadati</taxon>
        <taxon>Planctomycetota</taxon>
        <taxon>Planctomycetia</taxon>
        <taxon>Pirellulales</taxon>
        <taxon>Lacipirellulaceae</taxon>
        <taxon>Aeoliella</taxon>
    </lineage>
</organism>
<dbReference type="InterPro" id="IPR020814">
    <property type="entry name" value="Ribosomal_S6_plastid/chlpt"/>
</dbReference>
<dbReference type="Proteomes" id="UP000315750">
    <property type="component" value="Chromosome"/>
</dbReference>
<dbReference type="Pfam" id="PF01250">
    <property type="entry name" value="Ribosomal_S6"/>
    <property type="match status" value="1"/>
</dbReference>
<proteinExistence type="inferred from homology"/>
<dbReference type="SUPFAM" id="SSF54995">
    <property type="entry name" value="Ribosomal protein S6"/>
    <property type="match status" value="1"/>
</dbReference>
<evidence type="ECO:0000256" key="5">
    <source>
        <dbReference type="ARBA" id="ARBA00035294"/>
    </source>
</evidence>
<dbReference type="InterPro" id="IPR000529">
    <property type="entry name" value="Ribosomal_bS6"/>
</dbReference>
<dbReference type="GO" id="GO:0003735">
    <property type="term" value="F:structural constituent of ribosome"/>
    <property type="evidence" value="ECO:0007669"/>
    <property type="project" value="InterPro"/>
</dbReference>
<keyword evidence="6" id="KW-0694">RNA-binding</keyword>
<reference evidence="8 9" key="1">
    <citation type="submission" date="2019-02" db="EMBL/GenBank/DDBJ databases">
        <title>Deep-cultivation of Planctomycetes and their phenomic and genomic characterization uncovers novel biology.</title>
        <authorList>
            <person name="Wiegand S."/>
            <person name="Jogler M."/>
            <person name="Boedeker C."/>
            <person name="Pinto D."/>
            <person name="Vollmers J."/>
            <person name="Rivas-Marin E."/>
            <person name="Kohn T."/>
            <person name="Peeters S.H."/>
            <person name="Heuer A."/>
            <person name="Rast P."/>
            <person name="Oberbeckmann S."/>
            <person name="Bunk B."/>
            <person name="Jeske O."/>
            <person name="Meyerdierks A."/>
            <person name="Storesund J.E."/>
            <person name="Kallscheuer N."/>
            <person name="Luecker S."/>
            <person name="Lage O.M."/>
            <person name="Pohl T."/>
            <person name="Merkel B.J."/>
            <person name="Hornburger P."/>
            <person name="Mueller R.-W."/>
            <person name="Bruemmer F."/>
            <person name="Labrenz M."/>
            <person name="Spormann A.M."/>
            <person name="Op den Camp H."/>
            <person name="Overmann J."/>
            <person name="Amann R."/>
            <person name="Jetten M.S.M."/>
            <person name="Mascher T."/>
            <person name="Medema M.H."/>
            <person name="Devos D.P."/>
            <person name="Kaster A.-K."/>
            <person name="Ovreas L."/>
            <person name="Rohde M."/>
            <person name="Galperin M.Y."/>
            <person name="Jogler C."/>
        </authorList>
    </citation>
    <scope>NUCLEOTIDE SEQUENCE [LARGE SCALE GENOMIC DNA]</scope>
    <source>
        <strain evidence="8 9">Pan181</strain>
    </source>
</reference>
<evidence type="ECO:0000256" key="6">
    <source>
        <dbReference type="HAMAP-Rule" id="MF_00360"/>
    </source>
</evidence>
<gene>
    <name evidence="6 8" type="primary">rpsF</name>
    <name evidence="8" type="ORF">Pan181_39890</name>
</gene>
<evidence type="ECO:0000256" key="2">
    <source>
        <dbReference type="ARBA" id="ARBA00022980"/>
    </source>
</evidence>
<dbReference type="GO" id="GO:1990904">
    <property type="term" value="C:ribonucleoprotein complex"/>
    <property type="evidence" value="ECO:0007669"/>
    <property type="project" value="UniProtKB-KW"/>
</dbReference>
<dbReference type="NCBIfam" id="TIGR00166">
    <property type="entry name" value="S6"/>
    <property type="match status" value="1"/>
</dbReference>
<dbReference type="AlphaFoldDB" id="A0A518ASU1"/>
<protein>
    <recommendedName>
        <fullName evidence="5 6">Small ribosomal subunit protein bS6</fullName>
    </recommendedName>
</protein>
<dbReference type="InterPro" id="IPR035980">
    <property type="entry name" value="Ribosomal_bS6_sf"/>
</dbReference>
<comment type="similarity">
    <text evidence="1 6">Belongs to the bacterial ribosomal protein bS6 family.</text>
</comment>
<feature type="compositionally biased region" description="Acidic residues" evidence="7">
    <location>
        <begin position="113"/>
        <end position="123"/>
    </location>
</feature>
<evidence type="ECO:0000256" key="4">
    <source>
        <dbReference type="ARBA" id="ARBA00035104"/>
    </source>
</evidence>
<keyword evidence="6" id="KW-0699">rRNA-binding</keyword>
<evidence type="ECO:0000313" key="8">
    <source>
        <dbReference type="EMBL" id="QDU57767.1"/>
    </source>
</evidence>
<dbReference type="GO" id="GO:0006412">
    <property type="term" value="P:translation"/>
    <property type="evidence" value="ECO:0007669"/>
    <property type="project" value="UniProtKB-UniRule"/>
</dbReference>
<dbReference type="OrthoDB" id="290527at2"/>
<dbReference type="EMBL" id="CP036278">
    <property type="protein sequence ID" value="QDU57767.1"/>
    <property type="molecule type" value="Genomic_DNA"/>
</dbReference>
<dbReference type="InterPro" id="IPR014717">
    <property type="entry name" value="Transl_elong_EF1B/ribsomal_bS6"/>
</dbReference>
<evidence type="ECO:0000256" key="1">
    <source>
        <dbReference type="ARBA" id="ARBA00009512"/>
    </source>
</evidence>
<evidence type="ECO:0000256" key="3">
    <source>
        <dbReference type="ARBA" id="ARBA00023274"/>
    </source>
</evidence>
<keyword evidence="3 6" id="KW-0687">Ribonucleoprotein</keyword>
<sequence length="131" mass="14699">MQTQVYEGLFIFDSNRFARDQEALPGEVAEMITSEGGEVLVSRLWEERRLAYPINGQRKGTYWLTYFRSPTSAISVLNRKCEIHDGVLRQLVIKIHPSLVEPILAHAAGVPQEVEEEAEETADEPVAASAE</sequence>
<dbReference type="KEGG" id="amuc:Pan181_39890"/>
<keyword evidence="2 6" id="KW-0689">Ribosomal protein</keyword>
<dbReference type="HAMAP" id="MF_00360">
    <property type="entry name" value="Ribosomal_bS6"/>
    <property type="match status" value="1"/>
</dbReference>
<evidence type="ECO:0000313" key="9">
    <source>
        <dbReference type="Proteomes" id="UP000315750"/>
    </source>
</evidence>
<accession>A0A518ASU1</accession>
<dbReference type="RefSeq" id="WP_145249119.1">
    <property type="nucleotide sequence ID" value="NZ_CP036278.1"/>
</dbReference>
<evidence type="ECO:0000256" key="7">
    <source>
        <dbReference type="SAM" id="MobiDB-lite"/>
    </source>
</evidence>
<dbReference type="GO" id="GO:0019843">
    <property type="term" value="F:rRNA binding"/>
    <property type="evidence" value="ECO:0007669"/>
    <property type="project" value="UniProtKB-UniRule"/>
</dbReference>
<comment type="function">
    <text evidence="4 6">Binds together with bS18 to 16S ribosomal RNA.</text>
</comment>
<dbReference type="GO" id="GO:0005840">
    <property type="term" value="C:ribosome"/>
    <property type="evidence" value="ECO:0007669"/>
    <property type="project" value="UniProtKB-KW"/>
</dbReference>
<dbReference type="Gene3D" id="3.30.70.60">
    <property type="match status" value="1"/>
</dbReference>
<dbReference type="CDD" id="cd00473">
    <property type="entry name" value="bS6"/>
    <property type="match status" value="1"/>
</dbReference>
<keyword evidence="9" id="KW-1185">Reference proteome</keyword>
<feature type="region of interest" description="Disordered" evidence="7">
    <location>
        <begin position="110"/>
        <end position="131"/>
    </location>
</feature>
<name>A0A518ASU1_9BACT</name>